<dbReference type="InterPro" id="IPR011055">
    <property type="entry name" value="Dup_hybrid_motif"/>
</dbReference>
<dbReference type="EMBL" id="ADKM02000066">
    <property type="protein sequence ID" value="EGC03472.1"/>
    <property type="molecule type" value="Genomic_DNA"/>
</dbReference>
<dbReference type="SUPFAM" id="SSF51261">
    <property type="entry name" value="Duplicated hybrid motif"/>
    <property type="match status" value="1"/>
</dbReference>
<dbReference type="PANTHER" id="PTHR21666:SF270">
    <property type="entry name" value="MUREIN HYDROLASE ACTIVATOR ENVC"/>
    <property type="match status" value="1"/>
</dbReference>
<comment type="caution">
    <text evidence="3">The sequence shown here is derived from an EMBL/GenBank/DDBJ whole genome shotgun (WGS) entry which is preliminary data.</text>
</comment>
<dbReference type="eggNOG" id="COG0739">
    <property type="taxonomic scope" value="Bacteria"/>
</dbReference>
<feature type="compositionally biased region" description="Basic and acidic residues" evidence="1">
    <location>
        <begin position="81"/>
        <end position="90"/>
    </location>
</feature>
<evidence type="ECO:0000313" key="4">
    <source>
        <dbReference type="Proteomes" id="UP000004259"/>
    </source>
</evidence>
<evidence type="ECO:0000313" key="3">
    <source>
        <dbReference type="EMBL" id="EGC03472.1"/>
    </source>
</evidence>
<dbReference type="AlphaFoldDB" id="E9SB99"/>
<protein>
    <submittedName>
        <fullName evidence="3">Peptidase, M23 family</fullName>
    </submittedName>
</protein>
<sequence>MSNFITESSLGRKLGAKGVYITLGTCLIALAGAGAAAYNKAVDELDNSLVLDAPRAVQQADNKTEGVAKAESSAAESSSSKAEESSRMDDGTSSLISDDIKTQPNVMPVNGDIINPFSDGELVKDSTLGVWRTHDGVDIKADVGTPVKSMNKGMVTEVKEDPLWGFCVTIDHGSGITGYYCSLSKAVNVTEGERVNAGQVIGAVGDTAECEAAELSHLHFALKRNNGWIDPIGFIDGKKLK</sequence>
<dbReference type="Gene3D" id="2.70.70.10">
    <property type="entry name" value="Glucose Permease (Domain IIA)"/>
    <property type="match status" value="1"/>
</dbReference>
<dbReference type="Proteomes" id="UP000004259">
    <property type="component" value="Unassembled WGS sequence"/>
</dbReference>
<gene>
    <name evidence="3" type="ORF">CUS_6572</name>
</gene>
<accession>E9SB99</accession>
<reference evidence="3 4" key="1">
    <citation type="submission" date="2011-02" db="EMBL/GenBank/DDBJ databases">
        <authorList>
            <person name="Nelson K.E."/>
            <person name="Sutton G."/>
            <person name="Torralba M."/>
            <person name="Durkin S."/>
            <person name="Harkins D."/>
            <person name="Montgomery R."/>
            <person name="Ziemer C."/>
            <person name="Klaassens E."/>
            <person name="Ocuiv P."/>
            <person name="Morrison M."/>
        </authorList>
    </citation>
    <scope>NUCLEOTIDE SEQUENCE [LARGE SCALE GENOMIC DNA]</scope>
    <source>
        <strain evidence="3 4">8</strain>
    </source>
</reference>
<evidence type="ECO:0000259" key="2">
    <source>
        <dbReference type="Pfam" id="PF01551"/>
    </source>
</evidence>
<dbReference type="InterPro" id="IPR016047">
    <property type="entry name" value="M23ase_b-sheet_dom"/>
</dbReference>
<dbReference type="RefSeq" id="WP_002848852.1">
    <property type="nucleotide sequence ID" value="NZ_ADKM02000066.1"/>
</dbReference>
<evidence type="ECO:0000256" key="1">
    <source>
        <dbReference type="SAM" id="MobiDB-lite"/>
    </source>
</evidence>
<name>E9SB99_RUMAL</name>
<dbReference type="OrthoDB" id="9801106at2"/>
<feature type="region of interest" description="Disordered" evidence="1">
    <location>
        <begin position="60"/>
        <end position="101"/>
    </location>
</feature>
<keyword evidence="4" id="KW-1185">Reference proteome</keyword>
<dbReference type="Pfam" id="PF01551">
    <property type="entry name" value="Peptidase_M23"/>
    <property type="match status" value="1"/>
</dbReference>
<organism evidence="3 4">
    <name type="scientific">Ruminococcus albus 8</name>
    <dbReference type="NCBI Taxonomy" id="246199"/>
    <lineage>
        <taxon>Bacteria</taxon>
        <taxon>Bacillati</taxon>
        <taxon>Bacillota</taxon>
        <taxon>Clostridia</taxon>
        <taxon>Eubacteriales</taxon>
        <taxon>Oscillospiraceae</taxon>
        <taxon>Ruminococcus</taxon>
    </lineage>
</organism>
<feature type="compositionally biased region" description="Low complexity" evidence="1">
    <location>
        <begin position="69"/>
        <end position="80"/>
    </location>
</feature>
<dbReference type="STRING" id="246199.CUS_6572"/>
<dbReference type="CDD" id="cd12797">
    <property type="entry name" value="M23_peptidase"/>
    <property type="match status" value="1"/>
</dbReference>
<proteinExistence type="predicted"/>
<dbReference type="PANTHER" id="PTHR21666">
    <property type="entry name" value="PEPTIDASE-RELATED"/>
    <property type="match status" value="1"/>
</dbReference>
<feature type="domain" description="M23ase beta-sheet core" evidence="2">
    <location>
        <begin position="133"/>
        <end position="231"/>
    </location>
</feature>
<dbReference type="GO" id="GO:0004222">
    <property type="term" value="F:metalloendopeptidase activity"/>
    <property type="evidence" value="ECO:0007669"/>
    <property type="project" value="TreeGrafter"/>
</dbReference>
<dbReference type="InterPro" id="IPR050570">
    <property type="entry name" value="Cell_wall_metabolism_enzyme"/>
</dbReference>